<dbReference type="InterPro" id="IPR011006">
    <property type="entry name" value="CheY-like_superfamily"/>
</dbReference>
<feature type="domain" description="Response regulatory" evidence="7">
    <location>
        <begin position="10"/>
        <end position="124"/>
    </location>
</feature>
<evidence type="ECO:0000256" key="4">
    <source>
        <dbReference type="ARBA" id="ARBA00023163"/>
    </source>
</evidence>
<evidence type="ECO:0000256" key="3">
    <source>
        <dbReference type="ARBA" id="ARBA00023125"/>
    </source>
</evidence>
<comment type="caution">
    <text evidence="8">The sequence shown here is derived from an EMBL/GenBank/DDBJ whole genome shotgun (WGS) entry which is preliminary data.</text>
</comment>
<dbReference type="Pfam" id="PF00072">
    <property type="entry name" value="Response_reg"/>
    <property type="match status" value="1"/>
</dbReference>
<sequence length="221" mass="23449">MTDDTRQTRRIAVVEDDLNLRDHFIEIISGAADLDLAGAAGSIAAARDLIRLKPDLFLLDIGLPDGSGLDLVAPIRAATAARVLIVTSFGDRETVVAATLAGADGYLLKDSDPSEVLDGIRATLDGGAPISAAAAVYLLERLRKETALVEPAVSEEDGLSAREVELLNLFARGLSYKEAAMQMGISPLTVGNYVKTIYSKLAVHSRSEAVYEALKTGQLKI</sequence>
<dbReference type="PANTHER" id="PTHR43214">
    <property type="entry name" value="TWO-COMPONENT RESPONSE REGULATOR"/>
    <property type="match status" value="1"/>
</dbReference>
<evidence type="ECO:0000313" key="9">
    <source>
        <dbReference type="Proteomes" id="UP001595379"/>
    </source>
</evidence>
<dbReference type="InterPro" id="IPR058245">
    <property type="entry name" value="NreC/VraR/RcsB-like_REC"/>
</dbReference>
<keyword evidence="2" id="KW-0805">Transcription regulation</keyword>
<dbReference type="PROSITE" id="PS50110">
    <property type="entry name" value="RESPONSE_REGULATORY"/>
    <property type="match status" value="1"/>
</dbReference>
<dbReference type="SMART" id="SM00448">
    <property type="entry name" value="REC"/>
    <property type="match status" value="1"/>
</dbReference>
<feature type="domain" description="HTH luxR-type" evidence="6">
    <location>
        <begin position="152"/>
        <end position="217"/>
    </location>
</feature>
<gene>
    <name evidence="8" type="ORF">ACFOOR_14905</name>
</gene>
<name>A0ABV7A0T4_9PROT</name>
<dbReference type="CDD" id="cd17535">
    <property type="entry name" value="REC_NarL-like"/>
    <property type="match status" value="1"/>
</dbReference>
<feature type="modified residue" description="4-aspartylphosphate" evidence="5">
    <location>
        <position position="60"/>
    </location>
</feature>
<dbReference type="Pfam" id="PF00196">
    <property type="entry name" value="GerE"/>
    <property type="match status" value="1"/>
</dbReference>
<dbReference type="InterPro" id="IPR000792">
    <property type="entry name" value="Tscrpt_reg_LuxR_C"/>
</dbReference>
<keyword evidence="1 5" id="KW-0597">Phosphoprotein</keyword>
<accession>A0ABV7A0T4</accession>
<dbReference type="EMBL" id="JBHRSV010000031">
    <property type="protein sequence ID" value="MFC2927395.1"/>
    <property type="molecule type" value="Genomic_DNA"/>
</dbReference>
<keyword evidence="9" id="KW-1185">Reference proteome</keyword>
<dbReference type="SMART" id="SM00421">
    <property type="entry name" value="HTH_LUXR"/>
    <property type="match status" value="1"/>
</dbReference>
<dbReference type="InterPro" id="IPR039420">
    <property type="entry name" value="WalR-like"/>
</dbReference>
<evidence type="ECO:0000259" key="6">
    <source>
        <dbReference type="PROSITE" id="PS50043"/>
    </source>
</evidence>
<keyword evidence="3" id="KW-0238">DNA-binding</keyword>
<dbReference type="Proteomes" id="UP001595379">
    <property type="component" value="Unassembled WGS sequence"/>
</dbReference>
<evidence type="ECO:0000256" key="1">
    <source>
        <dbReference type="ARBA" id="ARBA00022553"/>
    </source>
</evidence>
<organism evidence="8 9">
    <name type="scientific">Hyphobacterium vulgare</name>
    <dbReference type="NCBI Taxonomy" id="1736751"/>
    <lineage>
        <taxon>Bacteria</taxon>
        <taxon>Pseudomonadati</taxon>
        <taxon>Pseudomonadota</taxon>
        <taxon>Alphaproteobacteria</taxon>
        <taxon>Maricaulales</taxon>
        <taxon>Maricaulaceae</taxon>
        <taxon>Hyphobacterium</taxon>
    </lineage>
</organism>
<evidence type="ECO:0000313" key="8">
    <source>
        <dbReference type="EMBL" id="MFC2927395.1"/>
    </source>
</evidence>
<dbReference type="RefSeq" id="WP_343165239.1">
    <property type="nucleotide sequence ID" value="NZ_JBHRSV010000031.1"/>
</dbReference>
<dbReference type="InterPro" id="IPR001789">
    <property type="entry name" value="Sig_transdc_resp-reg_receiver"/>
</dbReference>
<proteinExistence type="predicted"/>
<dbReference type="SUPFAM" id="SSF46894">
    <property type="entry name" value="C-terminal effector domain of the bipartite response regulators"/>
    <property type="match status" value="1"/>
</dbReference>
<dbReference type="PRINTS" id="PR00038">
    <property type="entry name" value="HTHLUXR"/>
</dbReference>
<evidence type="ECO:0000256" key="5">
    <source>
        <dbReference type="PROSITE-ProRule" id="PRU00169"/>
    </source>
</evidence>
<reference evidence="9" key="1">
    <citation type="journal article" date="2019" name="Int. J. Syst. Evol. Microbiol.">
        <title>The Global Catalogue of Microorganisms (GCM) 10K type strain sequencing project: providing services to taxonomists for standard genome sequencing and annotation.</title>
        <authorList>
            <consortium name="The Broad Institute Genomics Platform"/>
            <consortium name="The Broad Institute Genome Sequencing Center for Infectious Disease"/>
            <person name="Wu L."/>
            <person name="Ma J."/>
        </authorList>
    </citation>
    <scope>NUCLEOTIDE SEQUENCE [LARGE SCALE GENOMIC DNA]</scope>
    <source>
        <strain evidence="9">KCTC 52487</strain>
    </source>
</reference>
<dbReference type="InterPro" id="IPR016032">
    <property type="entry name" value="Sig_transdc_resp-reg_C-effctor"/>
</dbReference>
<evidence type="ECO:0000256" key="2">
    <source>
        <dbReference type="ARBA" id="ARBA00023015"/>
    </source>
</evidence>
<dbReference type="PANTHER" id="PTHR43214:SF41">
    <property type="entry name" value="NITRATE_NITRITE RESPONSE REGULATOR PROTEIN NARP"/>
    <property type="match status" value="1"/>
</dbReference>
<dbReference type="PROSITE" id="PS50043">
    <property type="entry name" value="HTH_LUXR_2"/>
    <property type="match status" value="1"/>
</dbReference>
<keyword evidence="4" id="KW-0804">Transcription</keyword>
<protein>
    <submittedName>
        <fullName evidence="8">Response regulator</fullName>
    </submittedName>
</protein>
<dbReference type="CDD" id="cd06170">
    <property type="entry name" value="LuxR_C_like"/>
    <property type="match status" value="1"/>
</dbReference>
<dbReference type="Gene3D" id="3.40.50.2300">
    <property type="match status" value="1"/>
</dbReference>
<evidence type="ECO:0000259" key="7">
    <source>
        <dbReference type="PROSITE" id="PS50110"/>
    </source>
</evidence>
<dbReference type="SUPFAM" id="SSF52172">
    <property type="entry name" value="CheY-like"/>
    <property type="match status" value="1"/>
</dbReference>